<reference evidence="2 3" key="1">
    <citation type="submission" date="2019-05" db="EMBL/GenBank/DDBJ databases">
        <title>Another draft genome of Portunus trituberculatus and its Hox gene families provides insights of decapod evolution.</title>
        <authorList>
            <person name="Jeong J.-H."/>
            <person name="Song I."/>
            <person name="Kim S."/>
            <person name="Choi T."/>
            <person name="Kim D."/>
            <person name="Ryu S."/>
            <person name="Kim W."/>
        </authorList>
    </citation>
    <scope>NUCLEOTIDE SEQUENCE [LARGE SCALE GENOMIC DNA]</scope>
    <source>
        <tissue evidence="2">Muscle</tissue>
    </source>
</reference>
<comment type="caution">
    <text evidence="2">The sequence shown here is derived from an EMBL/GenBank/DDBJ whole genome shotgun (WGS) entry which is preliminary data.</text>
</comment>
<organism evidence="2 3">
    <name type="scientific">Portunus trituberculatus</name>
    <name type="common">Swimming crab</name>
    <name type="synonym">Neptunus trituberculatus</name>
    <dbReference type="NCBI Taxonomy" id="210409"/>
    <lineage>
        <taxon>Eukaryota</taxon>
        <taxon>Metazoa</taxon>
        <taxon>Ecdysozoa</taxon>
        <taxon>Arthropoda</taxon>
        <taxon>Crustacea</taxon>
        <taxon>Multicrustacea</taxon>
        <taxon>Malacostraca</taxon>
        <taxon>Eumalacostraca</taxon>
        <taxon>Eucarida</taxon>
        <taxon>Decapoda</taxon>
        <taxon>Pleocyemata</taxon>
        <taxon>Brachyura</taxon>
        <taxon>Eubrachyura</taxon>
        <taxon>Portunoidea</taxon>
        <taxon>Portunidae</taxon>
        <taxon>Portuninae</taxon>
        <taxon>Portunus</taxon>
    </lineage>
</organism>
<keyword evidence="3" id="KW-1185">Reference proteome</keyword>
<sequence length="113" mass="11967">MGGRTPFALLIYLTPPPPQLALPWGRAHTSLPHRYSRSRTTPPRTAGLEASVPASSTMSDYVQPAGRSPPQPTSEGGPTPTSFSMALLHFSLPQCDSVWPSSRVTVAVAAEGL</sequence>
<name>A0A5B7EIY6_PORTR</name>
<evidence type="ECO:0000256" key="1">
    <source>
        <dbReference type="SAM" id="MobiDB-lite"/>
    </source>
</evidence>
<feature type="region of interest" description="Disordered" evidence="1">
    <location>
        <begin position="32"/>
        <end position="82"/>
    </location>
</feature>
<feature type="compositionally biased region" description="Polar residues" evidence="1">
    <location>
        <begin position="73"/>
        <end position="82"/>
    </location>
</feature>
<accession>A0A5B7EIY6</accession>
<evidence type="ECO:0000313" key="3">
    <source>
        <dbReference type="Proteomes" id="UP000324222"/>
    </source>
</evidence>
<dbReference type="AlphaFoldDB" id="A0A5B7EIY6"/>
<dbReference type="Proteomes" id="UP000324222">
    <property type="component" value="Unassembled WGS sequence"/>
</dbReference>
<proteinExistence type="predicted"/>
<dbReference type="EMBL" id="VSRR010003057">
    <property type="protein sequence ID" value="MPC34450.1"/>
    <property type="molecule type" value="Genomic_DNA"/>
</dbReference>
<gene>
    <name evidence="2" type="ORF">E2C01_027842</name>
</gene>
<protein>
    <submittedName>
        <fullName evidence="2">Uncharacterized protein</fullName>
    </submittedName>
</protein>
<evidence type="ECO:0000313" key="2">
    <source>
        <dbReference type="EMBL" id="MPC34450.1"/>
    </source>
</evidence>